<evidence type="ECO:0000313" key="2">
    <source>
        <dbReference type="Proteomes" id="UP000284990"/>
    </source>
</evidence>
<reference evidence="1 2" key="1">
    <citation type="submission" date="2018-08" db="EMBL/GenBank/DDBJ databases">
        <title>A genome reference for cultivated species of the human gut microbiota.</title>
        <authorList>
            <person name="Zou Y."/>
            <person name="Xue W."/>
            <person name="Luo G."/>
        </authorList>
    </citation>
    <scope>NUCLEOTIDE SEQUENCE [LARGE SCALE GENOMIC DNA]</scope>
    <source>
        <strain evidence="1 2">AM42-23AC</strain>
    </source>
</reference>
<dbReference type="InterPro" id="IPR034154">
    <property type="entry name" value="TOPRIM_DnaG/twinkle"/>
</dbReference>
<gene>
    <name evidence="1" type="ORF">DW916_00860</name>
</gene>
<dbReference type="Gene3D" id="3.40.1360.10">
    <property type="match status" value="1"/>
</dbReference>
<dbReference type="AlphaFoldDB" id="A0AA92V4S1"/>
<dbReference type="CDD" id="cd01029">
    <property type="entry name" value="TOPRIM_primases"/>
    <property type="match status" value="1"/>
</dbReference>
<name>A0AA92V4S1_9BACT</name>
<dbReference type="Proteomes" id="UP000284990">
    <property type="component" value="Unassembled WGS sequence"/>
</dbReference>
<dbReference type="EMBL" id="QSFW01000002">
    <property type="protein sequence ID" value="RHA89099.1"/>
    <property type="molecule type" value="Genomic_DNA"/>
</dbReference>
<proteinExistence type="predicted"/>
<dbReference type="SUPFAM" id="SSF56731">
    <property type="entry name" value="DNA primase core"/>
    <property type="match status" value="1"/>
</dbReference>
<protein>
    <submittedName>
        <fullName evidence="1">Topoisomerase</fullName>
    </submittedName>
</protein>
<comment type="caution">
    <text evidence="1">The sequence shown here is derived from an EMBL/GenBank/DDBJ whole genome shotgun (WGS) entry which is preliminary data.</text>
</comment>
<organism evidence="1 2">
    <name type="scientific">Segatella copri</name>
    <dbReference type="NCBI Taxonomy" id="165179"/>
    <lineage>
        <taxon>Bacteria</taxon>
        <taxon>Pseudomonadati</taxon>
        <taxon>Bacteroidota</taxon>
        <taxon>Bacteroidia</taxon>
        <taxon>Bacteroidales</taxon>
        <taxon>Prevotellaceae</taxon>
        <taxon>Segatella</taxon>
    </lineage>
</organism>
<accession>A0AA92V4S1</accession>
<dbReference type="RefSeq" id="WP_118189857.1">
    <property type="nucleotide sequence ID" value="NZ_QSFW01000002.1"/>
</dbReference>
<evidence type="ECO:0000313" key="1">
    <source>
        <dbReference type="EMBL" id="RHA89099.1"/>
    </source>
</evidence>
<sequence length="347" mass="39698">MKIYEEVLRKTNSGLEIFVYYLGKECLNKKFKSPFRSDDKRPSCHLYENKNKNGETTYYLQDFGDSRCCGNCFEIAAKVLNININTDFYELLKRIDQDLCLNIIEPSNPNAEKRPKVDIVQIKKEISKGRTSSIKSFTPIIQDFQTSEKEYWGKYGINEATLLRYHVHSLKSVSFTKKEGKVFNVYGSKTIPAFGYFFNGMTGIKVYRPKAENRFLYAGNLPSPYVFGWEQLPAKGEFVFITGGEKDVLSLAAHGYSAIAFNSETAKIPEDKLLELSERFHTIIFLYDTDATGVKESSLRVEEYKNKYNVKRVQLPLAGTKAEKDISDYFALGNSSENFSILIKNIV</sequence>